<evidence type="ECO:0000256" key="1">
    <source>
        <dbReference type="ARBA" id="ARBA00005715"/>
    </source>
</evidence>
<evidence type="ECO:0000259" key="7">
    <source>
        <dbReference type="Pfam" id="PF07005"/>
    </source>
</evidence>
<dbReference type="GO" id="GO:0016301">
    <property type="term" value="F:kinase activity"/>
    <property type="evidence" value="ECO:0007669"/>
    <property type="project" value="UniProtKB-KW"/>
</dbReference>
<evidence type="ECO:0000259" key="8">
    <source>
        <dbReference type="Pfam" id="PF17042"/>
    </source>
</evidence>
<proteinExistence type="inferred from homology"/>
<dbReference type="RefSeq" id="WP_133317536.1">
    <property type="nucleotide sequence ID" value="NZ_SMTL01000005.1"/>
</dbReference>
<keyword evidence="5" id="KW-0067">ATP-binding</keyword>
<evidence type="ECO:0000313" key="9">
    <source>
        <dbReference type="EMBL" id="TDK32196.1"/>
    </source>
</evidence>
<dbReference type="InterPro" id="IPR042213">
    <property type="entry name" value="NBD_C_sf"/>
</dbReference>
<organism evidence="9 10">
    <name type="scientific">Rhizobium deserti</name>
    <dbReference type="NCBI Taxonomy" id="2547961"/>
    <lineage>
        <taxon>Bacteria</taxon>
        <taxon>Pseudomonadati</taxon>
        <taxon>Pseudomonadota</taxon>
        <taxon>Alphaproteobacteria</taxon>
        <taxon>Hyphomicrobiales</taxon>
        <taxon>Rhizobiaceae</taxon>
        <taxon>Rhizobium/Agrobacterium group</taxon>
        <taxon>Rhizobium</taxon>
    </lineage>
</organism>
<dbReference type="Gene3D" id="3.40.50.10840">
    <property type="entry name" value="Putative sugar-binding, N-terminal domain"/>
    <property type="match status" value="1"/>
</dbReference>
<dbReference type="GO" id="GO:0005524">
    <property type="term" value="F:ATP binding"/>
    <property type="evidence" value="ECO:0007669"/>
    <property type="project" value="UniProtKB-KW"/>
</dbReference>
<keyword evidence="6" id="KW-0119">Carbohydrate metabolism</keyword>
<dbReference type="InterPro" id="IPR037051">
    <property type="entry name" value="4-carb_acid_sugar_kinase_N_sf"/>
</dbReference>
<evidence type="ECO:0000256" key="3">
    <source>
        <dbReference type="ARBA" id="ARBA00022741"/>
    </source>
</evidence>
<dbReference type="InterPro" id="IPR010737">
    <property type="entry name" value="4-carb_acid_sugar_kinase_N"/>
</dbReference>
<dbReference type="EMBL" id="SMTL01000005">
    <property type="protein sequence ID" value="TDK32196.1"/>
    <property type="molecule type" value="Genomic_DNA"/>
</dbReference>
<gene>
    <name evidence="9" type="ORF">E2F50_17865</name>
</gene>
<sequence>MLVILADDLTGALDSAAPFAGRGFRTEIALHRFAVHVIAEKRPDVLSINLNTREIGADDARQATAAVIAMLPAGVRLFKKVDSRLKGNIAAELDAIPYASALVAPAIPEFGRIVDAGCVTGFGIDTPIVIADKLGPHAGRAKMPDTRSSADMDAVLDTAQTEGTDLMIGARGLAEALARRMTARIEAQPAAVPVGRITFVIGSRDPITLAQIDALRASHDVAYFAAPNGRLDTAPDDGERAALTLVQATPGTEAVDPHQVSELLAEALAGECAGDRVDMLAGPGTTLLLSGGATAEAVLRKLGLSSMLLHGECLPGLGLASAGGRCVIAKSGGFGPPDTLTRIADMVLGRTT</sequence>
<dbReference type="OrthoDB" id="9778478at2"/>
<name>A0A4R5UB91_9HYPH</name>
<protein>
    <submittedName>
        <fullName evidence="9">Four-carbon acid sugar kinase family protein</fullName>
    </submittedName>
</protein>
<feature type="domain" description="Four-carbon acid sugar kinase N-terminal" evidence="7">
    <location>
        <begin position="2"/>
        <end position="118"/>
    </location>
</feature>
<reference evidence="9 10" key="1">
    <citation type="submission" date="2019-03" db="EMBL/GenBank/DDBJ databases">
        <title>Rhizobium sp. nov., an bacterium isolated from biocrust in Mu Us Desert.</title>
        <authorList>
            <person name="Lixiong L."/>
        </authorList>
    </citation>
    <scope>NUCLEOTIDE SEQUENCE [LARGE SCALE GENOMIC DNA]</scope>
    <source>
        <strain evidence="9 10">SPY-1</strain>
    </source>
</reference>
<keyword evidence="2" id="KW-0808">Transferase</keyword>
<dbReference type="SUPFAM" id="SSF142764">
    <property type="entry name" value="YgbK-like"/>
    <property type="match status" value="1"/>
</dbReference>
<comment type="caution">
    <text evidence="9">The sequence shown here is derived from an EMBL/GenBank/DDBJ whole genome shotgun (WGS) entry which is preliminary data.</text>
</comment>
<feature type="domain" description="Four-carbon acid sugar kinase nucleotide binding" evidence="8">
    <location>
        <begin position="200"/>
        <end position="340"/>
    </location>
</feature>
<accession>A0A4R5UB91</accession>
<comment type="similarity">
    <text evidence="1">Belongs to the four-carbon acid sugar kinase family.</text>
</comment>
<dbReference type="Proteomes" id="UP000295238">
    <property type="component" value="Unassembled WGS sequence"/>
</dbReference>
<evidence type="ECO:0000313" key="10">
    <source>
        <dbReference type="Proteomes" id="UP000295238"/>
    </source>
</evidence>
<evidence type="ECO:0000256" key="2">
    <source>
        <dbReference type="ARBA" id="ARBA00022679"/>
    </source>
</evidence>
<dbReference type="InterPro" id="IPR031475">
    <property type="entry name" value="NBD_C"/>
</dbReference>
<dbReference type="Pfam" id="PF17042">
    <property type="entry name" value="NBD_C"/>
    <property type="match status" value="1"/>
</dbReference>
<evidence type="ECO:0000256" key="5">
    <source>
        <dbReference type="ARBA" id="ARBA00022840"/>
    </source>
</evidence>
<dbReference type="Gene3D" id="3.40.980.20">
    <property type="entry name" value="Four-carbon acid sugar kinase, nucleotide binding domain"/>
    <property type="match status" value="1"/>
</dbReference>
<evidence type="ECO:0000256" key="4">
    <source>
        <dbReference type="ARBA" id="ARBA00022777"/>
    </source>
</evidence>
<dbReference type="Pfam" id="PF07005">
    <property type="entry name" value="SBD_N"/>
    <property type="match status" value="1"/>
</dbReference>
<keyword evidence="4 9" id="KW-0418">Kinase</keyword>
<keyword evidence="3" id="KW-0547">Nucleotide-binding</keyword>
<dbReference type="AlphaFoldDB" id="A0A4R5UB91"/>
<evidence type="ECO:0000256" key="6">
    <source>
        <dbReference type="ARBA" id="ARBA00023277"/>
    </source>
</evidence>
<keyword evidence="10" id="KW-1185">Reference proteome</keyword>